<feature type="signal peptide" evidence="1">
    <location>
        <begin position="1"/>
        <end position="18"/>
    </location>
</feature>
<gene>
    <name evidence="2" type="ORF">FRF71_02390</name>
</gene>
<keyword evidence="3" id="KW-1185">Reference proteome</keyword>
<reference evidence="2 3" key="1">
    <citation type="journal article" date="2013" name="J. Microbiol. Biotechnol.">
        <title>Novosphingobium ginsenosidimutans sp. nov., with the ability to convert ginsenoside.</title>
        <authorList>
            <person name="Kim J.K."/>
            <person name="He D."/>
            <person name="Liu Q.M."/>
            <person name="Park H.Y."/>
            <person name="Jung M.S."/>
            <person name="Yoon M.H."/>
            <person name="Kim S.C."/>
            <person name="Im W.T."/>
        </authorList>
    </citation>
    <scope>NUCLEOTIDE SEQUENCE [LARGE SCALE GENOMIC DNA]</scope>
    <source>
        <strain evidence="2 3">FW-6</strain>
    </source>
</reference>
<evidence type="ECO:0000256" key="1">
    <source>
        <dbReference type="SAM" id="SignalP"/>
    </source>
</evidence>
<dbReference type="AlphaFoldDB" id="A0A5B8S0H7"/>
<dbReference type="RefSeq" id="WP_147089057.1">
    <property type="nucleotide sequence ID" value="NZ_BAABJD010000002.1"/>
</dbReference>
<proteinExistence type="predicted"/>
<dbReference type="EMBL" id="CP042345">
    <property type="protein sequence ID" value="QEA15076.1"/>
    <property type="molecule type" value="Genomic_DNA"/>
</dbReference>
<feature type="chain" id="PRO_5023092493" evidence="1">
    <location>
        <begin position="19"/>
        <end position="165"/>
    </location>
</feature>
<organism evidence="2 3">
    <name type="scientific">Novosphingobium ginsenosidimutans</name>
    <dbReference type="NCBI Taxonomy" id="1176536"/>
    <lineage>
        <taxon>Bacteria</taxon>
        <taxon>Pseudomonadati</taxon>
        <taxon>Pseudomonadota</taxon>
        <taxon>Alphaproteobacteria</taxon>
        <taxon>Sphingomonadales</taxon>
        <taxon>Sphingomonadaceae</taxon>
        <taxon>Novosphingobium</taxon>
    </lineage>
</organism>
<dbReference type="PROSITE" id="PS51257">
    <property type="entry name" value="PROKAR_LIPOPROTEIN"/>
    <property type="match status" value="1"/>
</dbReference>
<dbReference type="KEGG" id="ngf:FRF71_02390"/>
<evidence type="ECO:0000313" key="2">
    <source>
        <dbReference type="EMBL" id="QEA15076.1"/>
    </source>
</evidence>
<name>A0A5B8S0H7_9SPHN</name>
<accession>A0A5B8S0H7</accession>
<keyword evidence="1" id="KW-0732">Signal</keyword>
<protein>
    <submittedName>
        <fullName evidence="2">Uncharacterized protein</fullName>
    </submittedName>
</protein>
<evidence type="ECO:0000313" key="3">
    <source>
        <dbReference type="Proteomes" id="UP000321172"/>
    </source>
</evidence>
<sequence length="165" mass="16951">MNRLPASLTLAFLLSACASTPGEYPSLARRPIERVTGTFTPPPPPPAPAPVDPAVARQIDSLLDRVRAADAKFQAREGRVRQIVGAAAGAAKASEAWSVAMVALADLDTARSEGMVALADIDAIYAASRIEGEPASEAKAAREAAGAIVATQDKVIAGLQAQLAP</sequence>
<dbReference type="OrthoDB" id="7509317at2"/>
<dbReference type="Proteomes" id="UP000321172">
    <property type="component" value="Chromosome"/>
</dbReference>